<evidence type="ECO:0000256" key="4">
    <source>
        <dbReference type="ARBA" id="ARBA00007389"/>
    </source>
</evidence>
<dbReference type="InterPro" id="IPR036237">
    <property type="entry name" value="Xyl_isomerase-like_sf"/>
</dbReference>
<evidence type="ECO:0000256" key="7">
    <source>
        <dbReference type="ARBA" id="ARBA00023211"/>
    </source>
</evidence>
<dbReference type="InterPro" id="IPR004628">
    <property type="entry name" value="Man_deHydtase"/>
</dbReference>
<dbReference type="EMBL" id="BMEC01000015">
    <property type="protein sequence ID" value="GGC51410.1"/>
    <property type="molecule type" value="Genomic_DNA"/>
</dbReference>
<comment type="catalytic activity">
    <reaction evidence="1 9">
        <text>D-mannonate = 2-dehydro-3-deoxy-D-gluconate + H2O</text>
        <dbReference type="Rhea" id="RHEA:20097"/>
        <dbReference type="ChEBI" id="CHEBI:15377"/>
        <dbReference type="ChEBI" id="CHEBI:17767"/>
        <dbReference type="ChEBI" id="CHEBI:57990"/>
        <dbReference type="EC" id="4.2.1.8"/>
    </reaction>
</comment>
<evidence type="ECO:0000256" key="3">
    <source>
        <dbReference type="ARBA" id="ARBA00004892"/>
    </source>
</evidence>
<evidence type="ECO:0000256" key="9">
    <source>
        <dbReference type="HAMAP-Rule" id="MF_00106"/>
    </source>
</evidence>
<keyword evidence="7 9" id="KW-0464">Manganese</keyword>
<reference evidence="11" key="1">
    <citation type="journal article" date="2019" name="Int. J. Syst. Evol. Microbiol.">
        <title>The Global Catalogue of Microorganisms (GCM) 10K type strain sequencing project: providing services to taxonomists for standard genome sequencing and annotation.</title>
        <authorList>
            <consortium name="The Broad Institute Genomics Platform"/>
            <consortium name="The Broad Institute Genome Sequencing Center for Infectious Disease"/>
            <person name="Wu L."/>
            <person name="Ma J."/>
        </authorList>
    </citation>
    <scope>NUCLEOTIDE SEQUENCE [LARGE SCALE GENOMIC DNA]</scope>
    <source>
        <strain evidence="11">CGMCC 1.10832</strain>
    </source>
</reference>
<dbReference type="SUPFAM" id="SSF51658">
    <property type="entry name" value="Xylose isomerase-like"/>
    <property type="match status" value="1"/>
</dbReference>
<organism evidence="10 11">
    <name type="scientific">Marivirga lumbricoides</name>
    <dbReference type="NCBI Taxonomy" id="1046115"/>
    <lineage>
        <taxon>Bacteria</taxon>
        <taxon>Pseudomonadati</taxon>
        <taxon>Bacteroidota</taxon>
        <taxon>Cytophagia</taxon>
        <taxon>Cytophagales</taxon>
        <taxon>Marivirgaceae</taxon>
        <taxon>Marivirga</taxon>
    </lineage>
</organism>
<evidence type="ECO:0000256" key="2">
    <source>
        <dbReference type="ARBA" id="ARBA00002713"/>
    </source>
</evidence>
<dbReference type="PANTHER" id="PTHR30387:SF2">
    <property type="entry name" value="MANNONATE DEHYDRATASE"/>
    <property type="match status" value="1"/>
</dbReference>
<dbReference type="Pfam" id="PF03786">
    <property type="entry name" value="UxuA"/>
    <property type="match status" value="1"/>
</dbReference>
<evidence type="ECO:0000313" key="10">
    <source>
        <dbReference type="EMBL" id="GGC51410.1"/>
    </source>
</evidence>
<evidence type="ECO:0000256" key="8">
    <source>
        <dbReference type="ARBA" id="ARBA00023239"/>
    </source>
</evidence>
<evidence type="ECO:0000313" key="11">
    <source>
        <dbReference type="Proteomes" id="UP000636010"/>
    </source>
</evidence>
<dbReference type="Gene3D" id="3.20.20.150">
    <property type="entry name" value="Divalent-metal-dependent TIM barrel enzymes"/>
    <property type="match status" value="2"/>
</dbReference>
<proteinExistence type="inferred from homology"/>
<dbReference type="PANTHER" id="PTHR30387">
    <property type="entry name" value="MANNONATE DEHYDRATASE"/>
    <property type="match status" value="1"/>
</dbReference>
<evidence type="ECO:0000256" key="6">
    <source>
        <dbReference type="ARBA" id="ARBA00023004"/>
    </source>
</evidence>
<dbReference type="Proteomes" id="UP000636010">
    <property type="component" value="Unassembled WGS sequence"/>
</dbReference>
<keyword evidence="6 9" id="KW-0408">Iron</keyword>
<dbReference type="HAMAP" id="MF_00106">
    <property type="entry name" value="UxuA"/>
    <property type="match status" value="1"/>
</dbReference>
<evidence type="ECO:0000256" key="5">
    <source>
        <dbReference type="ARBA" id="ARBA00012927"/>
    </source>
</evidence>
<gene>
    <name evidence="9 10" type="primary">uxuA</name>
    <name evidence="10" type="ORF">GCM10011506_41440</name>
</gene>
<dbReference type="RefSeq" id="WP_229712679.1">
    <property type="nucleotide sequence ID" value="NZ_BAABHU010000015.1"/>
</dbReference>
<comment type="function">
    <text evidence="2 9">Catalyzes the dehydration of D-mannonate.</text>
</comment>
<comment type="caution">
    <text evidence="10">The sequence shown here is derived from an EMBL/GenBank/DDBJ whole genome shotgun (WGS) entry which is preliminary data.</text>
</comment>
<dbReference type="PIRSF" id="PIRSF016049">
    <property type="entry name" value="Man_dehyd"/>
    <property type="match status" value="1"/>
</dbReference>
<comment type="pathway">
    <text evidence="3 9">Carbohydrate metabolism; pentose and glucuronate interconversion.</text>
</comment>
<keyword evidence="11" id="KW-1185">Reference proteome</keyword>
<keyword evidence="8 9" id="KW-0456">Lyase</keyword>
<dbReference type="NCBIfam" id="TIGR00695">
    <property type="entry name" value="uxuA"/>
    <property type="match status" value="1"/>
</dbReference>
<comment type="similarity">
    <text evidence="4 9">Belongs to the mannonate dehydratase family.</text>
</comment>
<sequence length="393" mass="44445">MQTMLKTMRWFGDNDPTTLSDIRQCGAEGVVSALHSIPVGKVWPVEAIKAHQEKIRKAGLEWSVVESLPVHEDIKRGAENRAQYLANYRKSIGNLADCGISIITYNFMPVLDWVRTNHQYQNEDGTQALAFEYLAFAYFDLFLLKRPDAEKSYSKQAIEEAKSYGSNLTDSEKELLFKQVLLGLPGSTKNFTAGEVLSFLKQYEKIDATQLRKNLLHFLKEVLPLAEQAGAVLAIHPDDPPFPVLGLPRVVSNAADLEWLFKEIPSATNGLCYCTGSLGADPYNNLLEIWHQHKERVHFLHLRNVIKEPNGDFRESLHLEGDNPMEEIVEQILVTMQKRNLRLPMRPDHGFLHTVDQHKNSYPGYSLTGRLNGLAALSGLEQGIMHQQQKKNS</sequence>
<accession>A0ABQ1N1Q6</accession>
<dbReference type="NCBIfam" id="NF003027">
    <property type="entry name" value="PRK03906.1"/>
    <property type="match status" value="1"/>
</dbReference>
<name>A0ABQ1N1Q6_9BACT</name>
<evidence type="ECO:0000256" key="1">
    <source>
        <dbReference type="ARBA" id="ARBA00001794"/>
    </source>
</evidence>
<comment type="cofactor">
    <cofactor evidence="9">
        <name>Fe(2+)</name>
        <dbReference type="ChEBI" id="CHEBI:29033"/>
    </cofactor>
    <cofactor evidence="9">
        <name>Mn(2+)</name>
        <dbReference type="ChEBI" id="CHEBI:29035"/>
    </cofactor>
</comment>
<dbReference type="EC" id="4.2.1.8" evidence="5 9"/>
<protein>
    <recommendedName>
        <fullName evidence="5 9">Mannonate dehydratase</fullName>
        <ecNumber evidence="5 9">4.2.1.8</ecNumber>
    </recommendedName>
    <alternativeName>
        <fullName evidence="9">D-mannonate hydro-lyase</fullName>
    </alternativeName>
</protein>